<dbReference type="InterPro" id="IPR011701">
    <property type="entry name" value="MFS"/>
</dbReference>
<feature type="transmembrane region" description="Helical" evidence="5">
    <location>
        <begin position="120"/>
        <end position="139"/>
    </location>
</feature>
<proteinExistence type="predicted"/>
<feature type="transmembrane region" description="Helical" evidence="5">
    <location>
        <begin position="151"/>
        <end position="171"/>
    </location>
</feature>
<accession>A0AAE9D3F8</accession>
<feature type="domain" description="Major facilitator superfamily (MFS) profile" evidence="6">
    <location>
        <begin position="52"/>
        <end position="496"/>
    </location>
</feature>
<feature type="transmembrane region" description="Helical" evidence="5">
    <location>
        <begin position="50"/>
        <end position="69"/>
    </location>
</feature>
<dbReference type="Proteomes" id="UP000827892">
    <property type="component" value="Chromosome IV"/>
</dbReference>
<feature type="transmembrane region" description="Helical" evidence="5">
    <location>
        <begin position="348"/>
        <end position="368"/>
    </location>
</feature>
<evidence type="ECO:0000256" key="2">
    <source>
        <dbReference type="ARBA" id="ARBA00022692"/>
    </source>
</evidence>
<feature type="transmembrane region" description="Helical" evidence="5">
    <location>
        <begin position="89"/>
        <end position="108"/>
    </location>
</feature>
<dbReference type="EMBL" id="CP090894">
    <property type="protein sequence ID" value="ULT93040.1"/>
    <property type="molecule type" value="Genomic_DNA"/>
</dbReference>
<evidence type="ECO:0000256" key="5">
    <source>
        <dbReference type="SAM" id="Phobius"/>
    </source>
</evidence>
<dbReference type="SUPFAM" id="SSF103473">
    <property type="entry name" value="MFS general substrate transporter"/>
    <property type="match status" value="1"/>
</dbReference>
<dbReference type="InterPro" id="IPR020846">
    <property type="entry name" value="MFS_dom"/>
</dbReference>
<keyword evidence="4 5" id="KW-0472">Membrane</keyword>
<dbReference type="Pfam" id="PF07690">
    <property type="entry name" value="MFS_1"/>
    <property type="match status" value="2"/>
</dbReference>
<dbReference type="Gene3D" id="1.20.1250.20">
    <property type="entry name" value="MFS general substrate transporter like domains"/>
    <property type="match status" value="1"/>
</dbReference>
<dbReference type="PROSITE" id="PS50850">
    <property type="entry name" value="MFS"/>
    <property type="match status" value="1"/>
</dbReference>
<feature type="transmembrane region" description="Helical" evidence="5">
    <location>
        <begin position="404"/>
        <end position="423"/>
    </location>
</feature>
<feature type="transmembrane region" description="Helical" evidence="5">
    <location>
        <begin position="315"/>
        <end position="336"/>
    </location>
</feature>
<evidence type="ECO:0000256" key="3">
    <source>
        <dbReference type="ARBA" id="ARBA00022989"/>
    </source>
</evidence>
<evidence type="ECO:0000313" key="8">
    <source>
        <dbReference type="Proteomes" id="UP000827892"/>
    </source>
</evidence>
<dbReference type="InterPro" id="IPR036259">
    <property type="entry name" value="MFS_trans_sf"/>
</dbReference>
<dbReference type="CDD" id="cd17326">
    <property type="entry name" value="MFS_MFSD8"/>
    <property type="match status" value="1"/>
</dbReference>
<feature type="transmembrane region" description="Helical" evidence="5">
    <location>
        <begin position="275"/>
        <end position="295"/>
    </location>
</feature>
<feature type="transmembrane region" description="Helical" evidence="5">
    <location>
        <begin position="444"/>
        <end position="466"/>
    </location>
</feature>
<keyword evidence="3 5" id="KW-1133">Transmembrane helix</keyword>
<evidence type="ECO:0000259" key="6">
    <source>
        <dbReference type="PROSITE" id="PS50850"/>
    </source>
</evidence>
<dbReference type="InterPro" id="IPR051068">
    <property type="entry name" value="MFS_Domain-Containing_Protein"/>
</dbReference>
<feature type="transmembrane region" description="Helical" evidence="5">
    <location>
        <begin position="472"/>
        <end position="492"/>
    </location>
</feature>
<dbReference type="AlphaFoldDB" id="A0AAE9D3F8"/>
<feature type="transmembrane region" description="Helical" evidence="5">
    <location>
        <begin position="183"/>
        <end position="205"/>
    </location>
</feature>
<reference evidence="7 8" key="1">
    <citation type="submission" date="2022-05" db="EMBL/GenBank/DDBJ databases">
        <title>Chromosome-level reference genomes for two strains of Caenorhabditis briggsae: an improved platform for comparative genomics.</title>
        <authorList>
            <person name="Stevens L."/>
            <person name="Andersen E.C."/>
        </authorList>
    </citation>
    <scope>NUCLEOTIDE SEQUENCE [LARGE SCALE GENOMIC DNA]</scope>
    <source>
        <strain evidence="7">QX1410_ONT</strain>
        <tissue evidence="7">Whole-organism</tissue>
    </source>
</reference>
<dbReference type="GO" id="GO:0022857">
    <property type="term" value="F:transmembrane transporter activity"/>
    <property type="evidence" value="ECO:0007669"/>
    <property type="project" value="InterPro"/>
</dbReference>
<dbReference type="PANTHER" id="PTHR23510">
    <property type="entry name" value="INNER MEMBRANE TRANSPORT PROTEIN YAJR"/>
    <property type="match status" value="1"/>
</dbReference>
<evidence type="ECO:0000256" key="1">
    <source>
        <dbReference type="ARBA" id="ARBA00004141"/>
    </source>
</evidence>
<organism evidence="7 8">
    <name type="scientific">Caenorhabditis briggsae</name>
    <dbReference type="NCBI Taxonomy" id="6238"/>
    <lineage>
        <taxon>Eukaryota</taxon>
        <taxon>Metazoa</taxon>
        <taxon>Ecdysozoa</taxon>
        <taxon>Nematoda</taxon>
        <taxon>Chromadorea</taxon>
        <taxon>Rhabditida</taxon>
        <taxon>Rhabditina</taxon>
        <taxon>Rhabditomorpha</taxon>
        <taxon>Rhabditoidea</taxon>
        <taxon>Rhabditidae</taxon>
        <taxon>Peloderinae</taxon>
        <taxon>Caenorhabditis</taxon>
    </lineage>
</organism>
<protein>
    <recommendedName>
        <fullName evidence="6">Major facilitator superfamily (MFS) profile domain-containing protein</fullName>
    </recommendedName>
</protein>
<dbReference type="PANTHER" id="PTHR23510:SF28">
    <property type="entry name" value="MAJOR FACILITATOR SUPERFAMILY (MFS) PROFILE DOMAIN-CONTAINING PROTEIN"/>
    <property type="match status" value="1"/>
</dbReference>
<evidence type="ECO:0000256" key="4">
    <source>
        <dbReference type="ARBA" id="ARBA00023136"/>
    </source>
</evidence>
<name>A0AAE9D3F8_CAEBR</name>
<feature type="transmembrane region" description="Helical" evidence="5">
    <location>
        <begin position="225"/>
        <end position="245"/>
    </location>
</feature>
<keyword evidence="2 5" id="KW-0812">Transmembrane</keyword>
<gene>
    <name evidence="7" type="ORF">L3Y34_002907</name>
</gene>
<evidence type="ECO:0000313" key="7">
    <source>
        <dbReference type="EMBL" id="ULT93040.1"/>
    </source>
</evidence>
<comment type="subcellular location">
    <subcellularLocation>
        <location evidence="1">Membrane</location>
        <topology evidence="1">Multi-pass membrane protein</topology>
    </subcellularLocation>
</comment>
<sequence>MPPPPPSSPDCPPQTMGVYPSDSQISLPSKDSEISLDSIRSPLHERSTEWRAMWISIGMQFVVGVQISVYYMSMWPYLSGLDKTADMDFLGWVVAACNIGCTISNPLYGLWNQKTMSCKWPTITGFLIAAIGQLMYGAISEVQQHGKWYMLVARVVTGLGVGNLAALRAYGATASTPKDRLKAISYGTAGYVFGISFGPAISAFFTPLGEQGYNLGIVKIDMYTASAYLMALICVLAAVLMLIFFHEDYAGIIDKSKDSDEKDMASYVVVPKFDLVPALICIYLYMIVSMIATNIEVMSTPLTTVLYDWKDSQAILYNGIIESVTCIVSVLINFGIGKSRIGKIDKRLQILFGLAVFVAFHLVNYPWWFYSGPLNFLPPGSNTTVVGGCLDTYTWCSSTTRVPMALYIFAFVFFFGIAFPFVESPAAALYSEILGPRKQGTMQGLFSFGGSVTPFVASIIITFLFQHTGYKYVIILQSSTIFIAFVLMAVFYNRLVPLKLKPNNGESAAYKNGIFYSM</sequence>
<dbReference type="GO" id="GO:0016020">
    <property type="term" value="C:membrane"/>
    <property type="evidence" value="ECO:0007669"/>
    <property type="project" value="UniProtKB-SubCell"/>
</dbReference>